<feature type="region of interest" description="Disordered" evidence="1">
    <location>
        <begin position="1746"/>
        <end position="1832"/>
    </location>
</feature>
<feature type="compositionally biased region" description="Basic and acidic residues" evidence="1">
    <location>
        <begin position="534"/>
        <end position="565"/>
    </location>
</feature>
<feature type="compositionally biased region" description="Basic and acidic residues" evidence="1">
    <location>
        <begin position="1255"/>
        <end position="1272"/>
    </location>
</feature>
<feature type="compositionally biased region" description="Basic and acidic residues" evidence="1">
    <location>
        <begin position="1800"/>
        <end position="1832"/>
    </location>
</feature>
<feature type="compositionally biased region" description="Polar residues" evidence="1">
    <location>
        <begin position="635"/>
        <end position="662"/>
    </location>
</feature>
<feature type="region of interest" description="Disordered" evidence="1">
    <location>
        <begin position="1255"/>
        <end position="1274"/>
    </location>
</feature>
<feature type="compositionally biased region" description="Polar residues" evidence="1">
    <location>
        <begin position="466"/>
        <end position="478"/>
    </location>
</feature>
<dbReference type="Proteomes" id="UP000507470">
    <property type="component" value="Unassembled WGS sequence"/>
</dbReference>
<reference evidence="2 3" key="1">
    <citation type="submission" date="2020-06" db="EMBL/GenBank/DDBJ databases">
        <authorList>
            <person name="Li R."/>
            <person name="Bekaert M."/>
        </authorList>
    </citation>
    <scope>NUCLEOTIDE SEQUENCE [LARGE SCALE GENOMIC DNA]</scope>
    <source>
        <strain evidence="3">wild</strain>
    </source>
</reference>
<feature type="compositionally biased region" description="Polar residues" evidence="1">
    <location>
        <begin position="382"/>
        <end position="400"/>
    </location>
</feature>
<feature type="compositionally biased region" description="Basic and acidic residues" evidence="1">
    <location>
        <begin position="1761"/>
        <end position="1785"/>
    </location>
</feature>
<dbReference type="OrthoDB" id="6107146at2759"/>
<feature type="region of interest" description="Disordered" evidence="1">
    <location>
        <begin position="450"/>
        <end position="486"/>
    </location>
</feature>
<sequence>MSNKKLEASDLISLCHIGIELANVKSDESKRQEKKRKAGSDDSSPNKKKSGEPTLWLKTQRKMYRSKDQRKQENSECMKIITDDTLRLNVAGKCDKHHRKIADGIRTKTEKEVSVTMKKYSECKKTESNRVKTNRDQRDLDKLKLSVKNCRKRSYGIIPLADMCTKTILMKASSEPYTEIRVNIQIDKTILLKGNYCHDANTVNVRDSISSIDDYFLNRKTDSKVLSQKTKWTDQSKSSASDILTTKSLTVEHTGKDLNKSGRSTKLDSHSISNHKKSLELKDTELFSKKSHKVHNYSGNSNVKSQESNNNCGMNLLKPLESNINCGRNLPKSQESNINCGRNLLKSQEIFTESDRNIFAVLGAKALADKLTENNRFKTEPTDTSYDNSTSLTTCSPSSASKSEKWTEKIKVKTESIDNSYGNLNSCTSPYINKSHFELSVETTQVHCSVGSSNPLRQTAEKNENDITSDYEGSSTGLPSEDEDIKEEALEPVRCSSLQTDTQPEFDEDLPILISPQRKKMKLEDKTTVAQMKPPKDSSTKDSKTISDSLKKTEKKKADITRRNDSNDRIRTKECTSLSKKAVQEKCRSDDKLKSYKTFSFDSSKTNLGGKSEGTKLTLKDYSSEKINHSEKNNPTKTRHNSTNNNARNLPSKQKNLSTKSQVTLEDVVGKDDIKPQSKPFTPDTDVHLESKHNIESKEIECKMKAVAVDIFMLANEFQKVKKSYSETTKTDPETIRLAAIVRDECSDKTLSKSEVDIAVRKKNQSIISDVQNKMKISTLIDECKRNTPTHGHKTKEIERSKCTDKTSIQLTNENISGRKEGERKVSSNNKVIKSRDNNGDNRVLKERSRKHDVKYDGRRCDEKYESWRYDEGKMRRCDGNRRYSKRDRLRADDATKLVGRYGSCTFDKYDKYKPYESGKPIRPSTERDEKKVSCNAEMKRGQQQSDRNENISSLIRMNNNEDMNTPENYSKKTVCHKSTDESKEWQDSEKDLQIKDGKCSNTNLSVDENRPSVESVLVLSTASNETEATTKVAKADSVTNLASNENSFSLVATRNESDQASSNPLEEEDIMFDISDAHELTSDRSDTNEFFGEHNELLTVYSDNSSLHKSKKQLQDVPLITNSKITPEADNKVTESFKKNLVIVSTSTQTQKDALSNKINHKNVSIPCNDTATTHFSKSIKQPLLETLNIKKASLETPIQKKTLLPTPTKSEQYNNKFIKLQHNANKPTTSRPMNASSNWEKIKPTLSTKEEIQDLSPKKKIQDLSPKEEIQDLSPEEEIHVLNSICISTSADDAQDICTAISDEVVSNPDSDTAPIKEAPKHPVKISDISVVNVANSENLIPGLLDTTTPNDNAQKLVGNTIMENTNPVDIEINGSNTKKTGIIISDKKFQKIVCPTTAYTNVQKSHNDATIDKDAQKTVCVTTTNKDVKKTVEIAILDKNTSTSVCIEKHKKDEIIGTPKVSATLRDIGDLVPVCYKTTDNAVLESVGTSTCYNDVSKRIYTATPDQEVNKTAVLQENACKTTNNEVSKTQCTVNCENAILKPSSIVISTDKPMYLLSTTLNKNITELNCSSTSVNDLVKATSNNDVMSERFIGNISCSSDIMNQVCTKSDTLMTSSKTENVVKHGKSDKEDTANNEKGDYDVVDLLAEQIPKPSPYENKRKIKLLANTCILSKSVKIIHSTKNRQRIKSKMSGAKRNIVTDASDNFSVTIKNEEKEKNDVQQSKTYQEDNNDDKKRECVVIDLTDEESPTKSNNNKRKLDLETASDSKESKRGRIEQNDRKIKSKVTVAKQNEIANHTDDTGPKQIRNQKDPDKRRTTERKKNSKYESERIYYKRNVETNRDCNYRTSIKRSGSKEYERNYESSKYDRNFQKKRKYANEHEIPSFLLMNTQPMSDVCYVGLKVDPSTAHARCFNEVVGYAYDFMRRYCDFNEISFQEVTPVRRFRTNLMRQLKATFDRYFYGPNNPYDPIYSLTGPQPRFRNEDIMIRTILHTIKKPHIRRGTDCHSCQFDDVIGYEGYKIPCFWCKVEFRQGEFLRALPILDRSYAY</sequence>
<dbReference type="EMBL" id="CACVKT020008351">
    <property type="protein sequence ID" value="CAC5414623.1"/>
    <property type="molecule type" value="Genomic_DNA"/>
</dbReference>
<feature type="region of interest" description="Disordered" evidence="1">
    <location>
        <begin position="516"/>
        <end position="565"/>
    </location>
</feature>
<protein>
    <submittedName>
        <fullName evidence="2">Uncharacterized protein</fullName>
    </submittedName>
</protein>
<evidence type="ECO:0000313" key="3">
    <source>
        <dbReference type="Proteomes" id="UP000507470"/>
    </source>
</evidence>
<feature type="region of interest" description="Disordered" evidence="1">
    <location>
        <begin position="379"/>
        <end position="400"/>
    </location>
</feature>
<feature type="compositionally biased region" description="Basic and acidic residues" evidence="1">
    <location>
        <begin position="254"/>
        <end position="269"/>
    </location>
</feature>
<feature type="region of interest" description="Disordered" evidence="1">
    <location>
        <begin position="25"/>
        <end position="74"/>
    </location>
</feature>
<accession>A0A6J8E3M0</accession>
<feature type="compositionally biased region" description="Basic and acidic residues" evidence="1">
    <location>
        <begin position="618"/>
        <end position="634"/>
    </location>
</feature>
<feature type="region of interest" description="Disordered" evidence="1">
    <location>
        <begin position="1718"/>
        <end position="1737"/>
    </location>
</feature>
<proteinExistence type="predicted"/>
<feature type="region of interest" description="Disordered" evidence="1">
    <location>
        <begin position="916"/>
        <end position="951"/>
    </location>
</feature>
<feature type="region of interest" description="Disordered" evidence="1">
    <location>
        <begin position="819"/>
        <end position="840"/>
    </location>
</feature>
<feature type="region of interest" description="Disordered" evidence="1">
    <location>
        <begin position="254"/>
        <end position="274"/>
    </location>
</feature>
<name>A0A6J8E3M0_MYTCO</name>
<gene>
    <name evidence="2" type="ORF">MCOR_47390</name>
</gene>
<feature type="compositionally biased region" description="Basic and acidic residues" evidence="1">
    <location>
        <begin position="1624"/>
        <end position="1640"/>
    </location>
</feature>
<feature type="compositionally biased region" description="Basic and acidic residues" evidence="1">
    <location>
        <begin position="65"/>
        <end position="74"/>
    </location>
</feature>
<feature type="region of interest" description="Disordered" evidence="1">
    <location>
        <begin position="1621"/>
        <end position="1640"/>
    </location>
</feature>
<feature type="compositionally biased region" description="Basic and acidic residues" evidence="1">
    <location>
        <begin position="925"/>
        <end position="941"/>
    </location>
</feature>
<feature type="compositionally biased region" description="Polar residues" evidence="1">
    <location>
        <begin position="942"/>
        <end position="951"/>
    </location>
</feature>
<organism evidence="2 3">
    <name type="scientific">Mytilus coruscus</name>
    <name type="common">Sea mussel</name>
    <dbReference type="NCBI Taxonomy" id="42192"/>
    <lineage>
        <taxon>Eukaryota</taxon>
        <taxon>Metazoa</taxon>
        <taxon>Spiralia</taxon>
        <taxon>Lophotrochozoa</taxon>
        <taxon>Mollusca</taxon>
        <taxon>Bivalvia</taxon>
        <taxon>Autobranchia</taxon>
        <taxon>Pteriomorphia</taxon>
        <taxon>Mytilida</taxon>
        <taxon>Mytiloidea</taxon>
        <taxon>Mytilidae</taxon>
        <taxon>Mytilinae</taxon>
        <taxon>Mytilus</taxon>
    </lineage>
</organism>
<keyword evidence="3" id="KW-1185">Reference proteome</keyword>
<evidence type="ECO:0000256" key="1">
    <source>
        <dbReference type="SAM" id="MobiDB-lite"/>
    </source>
</evidence>
<feature type="region of interest" description="Disordered" evidence="1">
    <location>
        <begin position="601"/>
        <end position="662"/>
    </location>
</feature>
<evidence type="ECO:0000313" key="2">
    <source>
        <dbReference type="EMBL" id="CAC5414623.1"/>
    </source>
</evidence>